<dbReference type="InterPro" id="IPR003593">
    <property type="entry name" value="AAA+_ATPase"/>
</dbReference>
<keyword evidence="5 8" id="KW-0067">ATP-binding</keyword>
<evidence type="ECO:0000313" key="9">
    <source>
        <dbReference type="Proteomes" id="UP000315112"/>
    </source>
</evidence>
<keyword evidence="3" id="KW-0677">Repeat</keyword>
<dbReference type="PROSITE" id="PS50893">
    <property type="entry name" value="ABC_TRANSPORTER_2"/>
    <property type="match status" value="2"/>
</dbReference>
<dbReference type="PANTHER" id="PTHR43790:SF4">
    <property type="entry name" value="GUANOSINE IMPORT ATP-BINDING PROTEIN NUPO"/>
    <property type="match status" value="1"/>
</dbReference>
<keyword evidence="1" id="KW-0472">Membrane</keyword>
<dbReference type="PANTHER" id="PTHR43790">
    <property type="entry name" value="CARBOHYDRATE TRANSPORT ATP-BINDING PROTEIN MG119-RELATED"/>
    <property type="match status" value="1"/>
</dbReference>
<keyword evidence="2 8" id="KW-0762">Sugar transport</keyword>
<evidence type="ECO:0000313" key="10">
    <source>
        <dbReference type="Proteomes" id="UP000437862"/>
    </source>
</evidence>
<reference evidence="7 10" key="3">
    <citation type="submission" date="2019-12" db="EMBL/GenBank/DDBJ databases">
        <title>Draft Genome Sequences of Six Type Strains of the Genus Massilia.</title>
        <authorList>
            <person name="Miess H."/>
            <person name="Frediansyah A."/>
            <person name="Goeker M."/>
            <person name="Gross H."/>
        </authorList>
    </citation>
    <scope>NUCLEOTIDE SEQUENCE [LARGE SCALE GENOMIC DNA]</scope>
    <source>
        <strain evidence="7 10">DSM 26639</strain>
    </source>
</reference>
<dbReference type="PROSITE" id="PS00211">
    <property type="entry name" value="ABC_TRANSPORTER_1"/>
    <property type="match status" value="2"/>
</dbReference>
<evidence type="ECO:0000313" key="8">
    <source>
        <dbReference type="EMBL" id="TWI42519.1"/>
    </source>
</evidence>
<name>A0A562PDN0_9BURK</name>
<dbReference type="InterPro" id="IPR017871">
    <property type="entry name" value="ABC_transporter-like_CS"/>
</dbReference>
<feature type="domain" description="ABC transporter" evidence="6">
    <location>
        <begin position="6"/>
        <end position="242"/>
    </location>
</feature>
<dbReference type="RefSeq" id="WP_145881360.1">
    <property type="nucleotide sequence ID" value="NZ_CP046904.1"/>
</dbReference>
<dbReference type="InterPro" id="IPR003439">
    <property type="entry name" value="ABC_transporter-like_ATP-bd"/>
</dbReference>
<feature type="domain" description="ABC transporter" evidence="6">
    <location>
        <begin position="259"/>
        <end position="501"/>
    </location>
</feature>
<keyword evidence="1" id="KW-1003">Cell membrane</keyword>
<dbReference type="Proteomes" id="UP000315112">
    <property type="component" value="Unassembled WGS sequence"/>
</dbReference>
<dbReference type="InterPro" id="IPR027417">
    <property type="entry name" value="P-loop_NTPase"/>
</dbReference>
<dbReference type="OrthoDB" id="9776369at2"/>
<dbReference type="SUPFAM" id="SSF52540">
    <property type="entry name" value="P-loop containing nucleoside triphosphate hydrolases"/>
    <property type="match status" value="2"/>
</dbReference>
<reference evidence="8 9" key="1">
    <citation type="journal article" date="2015" name="Stand. Genomic Sci.">
        <title>Genomic Encyclopedia of Bacterial and Archaeal Type Strains, Phase III: the genomes of soil and plant-associated and newly described type strains.</title>
        <authorList>
            <person name="Whitman W.B."/>
            <person name="Woyke T."/>
            <person name="Klenk H.P."/>
            <person name="Zhou Y."/>
            <person name="Lilburn T.G."/>
            <person name="Beck B.J."/>
            <person name="De Vos P."/>
            <person name="Vandamme P."/>
            <person name="Eisen J.A."/>
            <person name="Garrity G."/>
            <person name="Hugenholtz P."/>
            <person name="Kyrpides N.C."/>
        </authorList>
    </citation>
    <scope>NUCLEOTIDE SEQUENCE [LARGE SCALE GENOMIC DNA]</scope>
    <source>
        <strain evidence="8 9">CGMCC 1.10685</strain>
    </source>
</reference>
<dbReference type="EMBL" id="CP046904">
    <property type="protein sequence ID" value="QGZ42111.1"/>
    <property type="molecule type" value="Genomic_DNA"/>
</dbReference>
<organism evidence="8 9">
    <name type="scientific">Pseudoduganella flava</name>
    <dbReference type="NCBI Taxonomy" id="871742"/>
    <lineage>
        <taxon>Bacteria</taxon>
        <taxon>Pseudomonadati</taxon>
        <taxon>Pseudomonadota</taxon>
        <taxon>Betaproteobacteria</taxon>
        <taxon>Burkholderiales</taxon>
        <taxon>Oxalobacteraceae</taxon>
        <taxon>Telluria group</taxon>
        <taxon>Pseudoduganella</taxon>
    </lineage>
</organism>
<dbReference type="AlphaFoldDB" id="A0A562PDN0"/>
<keyword evidence="2 8" id="KW-0813">Transport</keyword>
<evidence type="ECO:0000313" key="7">
    <source>
        <dbReference type="EMBL" id="QGZ42111.1"/>
    </source>
</evidence>
<keyword evidence="4" id="KW-0547">Nucleotide-binding</keyword>
<dbReference type="GO" id="GO:0005524">
    <property type="term" value="F:ATP binding"/>
    <property type="evidence" value="ECO:0007669"/>
    <property type="project" value="UniProtKB-KW"/>
</dbReference>
<reference evidence="8" key="2">
    <citation type="submission" date="2019-07" db="EMBL/GenBank/DDBJ databases">
        <authorList>
            <person name="Whitman W."/>
            <person name="Huntemann M."/>
            <person name="Clum A."/>
            <person name="Pillay M."/>
            <person name="Palaniappan K."/>
            <person name="Varghese N."/>
            <person name="Mikhailova N."/>
            <person name="Stamatis D."/>
            <person name="Reddy T."/>
            <person name="Daum C."/>
            <person name="Shapiro N."/>
            <person name="Ivanova N."/>
            <person name="Kyrpides N."/>
            <person name="Woyke T."/>
        </authorList>
    </citation>
    <scope>NUCLEOTIDE SEQUENCE</scope>
    <source>
        <strain evidence="8">CGMCC 1.10685</strain>
    </source>
</reference>
<evidence type="ECO:0000256" key="5">
    <source>
        <dbReference type="ARBA" id="ARBA00022840"/>
    </source>
</evidence>
<proteinExistence type="predicted"/>
<sequence>MTAWRLEARGLTKRYPNGVLANDGVDLRLARGEIHALIGENGAGKSTLMKMLYGLEQPDAGAILLDGLAVTLPEPATAIAAGIGLVPQHVQLVPSFSVARNVVLGAEPRRGLLLDHRAAADAVRSLSSQYGLAADPGAMVGTLSLGEQQRVGILKALYRGADLLMLDEPGAVLSPDESAALYRSLRALTRDGLSVLLITHKIADVLDVADRYTVLRGGRVAGQGSASTATAARVTELIAGATLAPVSRPSAGSRRTPRLRAEGLVLRGTAATALADVTLDVAPGEILGIAGVEGNGQSALARVLAGAAPDAGTVTVDGVPYTGLGVRAAIGHGVAAVPEDRLHDGVAPDLSIAENAIAATYRAWPLSRHGWLRPGAVQAFAADVLARFGVRAAGPDQAIGALSGGNMQKIVLARALSSNPQVLIACQPTRGVDVGAADFLRRQLLALRASGGAIVLISADLDEILALSDRIAVMVRGRIAGHFSGADATPQLLAAYMTGARSQPDARACGDAPFAVPDASGTWKEAL</sequence>
<accession>A0A562PDN0</accession>
<dbReference type="Pfam" id="PF00005">
    <property type="entry name" value="ABC_tran"/>
    <property type="match status" value="2"/>
</dbReference>
<dbReference type="EMBL" id="VLKW01000014">
    <property type="protein sequence ID" value="TWI42519.1"/>
    <property type="molecule type" value="Genomic_DNA"/>
</dbReference>
<dbReference type="CDD" id="cd03215">
    <property type="entry name" value="ABC_Carb_Monos_II"/>
    <property type="match status" value="1"/>
</dbReference>
<gene>
    <name evidence="7" type="ORF">GO485_25750</name>
    <name evidence="8" type="ORF">IP92_05495</name>
</gene>
<evidence type="ECO:0000256" key="3">
    <source>
        <dbReference type="ARBA" id="ARBA00022737"/>
    </source>
</evidence>
<dbReference type="CDD" id="cd03216">
    <property type="entry name" value="ABC_Carb_Monos_I"/>
    <property type="match status" value="1"/>
</dbReference>
<evidence type="ECO:0000256" key="4">
    <source>
        <dbReference type="ARBA" id="ARBA00022741"/>
    </source>
</evidence>
<evidence type="ECO:0000256" key="2">
    <source>
        <dbReference type="ARBA" id="ARBA00022597"/>
    </source>
</evidence>
<dbReference type="Proteomes" id="UP000437862">
    <property type="component" value="Chromosome"/>
</dbReference>
<evidence type="ECO:0000259" key="6">
    <source>
        <dbReference type="PROSITE" id="PS50893"/>
    </source>
</evidence>
<dbReference type="GO" id="GO:0016887">
    <property type="term" value="F:ATP hydrolysis activity"/>
    <property type="evidence" value="ECO:0007669"/>
    <property type="project" value="InterPro"/>
</dbReference>
<protein>
    <submittedName>
        <fullName evidence="7">ATP-binding cassette domain-containing protein</fullName>
    </submittedName>
    <submittedName>
        <fullName evidence="8">Simple sugar transport system ATP-binding protein</fullName>
    </submittedName>
</protein>
<dbReference type="InterPro" id="IPR050107">
    <property type="entry name" value="ABC_carbohydrate_import_ATPase"/>
</dbReference>
<dbReference type="Gene3D" id="3.40.50.300">
    <property type="entry name" value="P-loop containing nucleotide triphosphate hydrolases"/>
    <property type="match status" value="2"/>
</dbReference>
<evidence type="ECO:0000256" key="1">
    <source>
        <dbReference type="ARBA" id="ARBA00022475"/>
    </source>
</evidence>
<keyword evidence="10" id="KW-1185">Reference proteome</keyword>
<dbReference type="SMART" id="SM00382">
    <property type="entry name" value="AAA"/>
    <property type="match status" value="2"/>
</dbReference>